<keyword evidence="1" id="KW-0378">Hydrolase</keyword>
<evidence type="ECO:0000256" key="1">
    <source>
        <dbReference type="ARBA" id="ARBA00022801"/>
    </source>
</evidence>
<reference evidence="3" key="1">
    <citation type="journal article" date="2010" name="Science">
        <title>Plasticity of animal genome architecture unmasked by rapid evolution of a pelagic tunicate.</title>
        <authorList>
            <person name="Denoeud F."/>
            <person name="Henriet S."/>
            <person name="Mungpakdee S."/>
            <person name="Aury J.M."/>
            <person name="Da Silva C."/>
            <person name="Brinkmann H."/>
            <person name="Mikhaleva J."/>
            <person name="Olsen L.C."/>
            <person name="Jubin C."/>
            <person name="Canestro C."/>
            <person name="Bouquet J.M."/>
            <person name="Danks G."/>
            <person name="Poulain J."/>
            <person name="Campsteijn C."/>
            <person name="Adamski M."/>
            <person name="Cross I."/>
            <person name="Yadetie F."/>
            <person name="Muffato M."/>
            <person name="Louis A."/>
            <person name="Butcher S."/>
            <person name="Tsagkogeorga G."/>
            <person name="Konrad A."/>
            <person name="Singh S."/>
            <person name="Jensen M.F."/>
            <person name="Cong E.H."/>
            <person name="Eikeseth-Otteraa H."/>
            <person name="Noel B."/>
            <person name="Anthouard V."/>
            <person name="Porcel B.M."/>
            <person name="Kachouri-Lafond R."/>
            <person name="Nishino A."/>
            <person name="Ugolini M."/>
            <person name="Chourrout P."/>
            <person name="Nishida H."/>
            <person name="Aasland R."/>
            <person name="Huzurbazar S."/>
            <person name="Westhof E."/>
            <person name="Delsuc F."/>
            <person name="Lehrach H."/>
            <person name="Reinhardt R."/>
            <person name="Weissenbach J."/>
            <person name="Roy S.W."/>
            <person name="Artiguenave F."/>
            <person name="Postlethwait J.H."/>
            <person name="Manak J.R."/>
            <person name="Thompson E.M."/>
            <person name="Jaillon O."/>
            <person name="Du Pasquier L."/>
            <person name="Boudinot P."/>
            <person name="Liberles D.A."/>
            <person name="Volff J.N."/>
            <person name="Philippe H."/>
            <person name="Lenhard B."/>
            <person name="Roest Crollius H."/>
            <person name="Wincker P."/>
            <person name="Chourrout D."/>
        </authorList>
    </citation>
    <scope>NUCLEOTIDE SEQUENCE [LARGE SCALE GENOMIC DNA]</scope>
</reference>
<dbReference type="FunCoup" id="E4X7B0">
    <property type="interactions" value="14"/>
</dbReference>
<protein>
    <submittedName>
        <fullName evidence="3">Uncharacterized protein</fullName>
    </submittedName>
</protein>
<dbReference type="AlphaFoldDB" id="E4X7B0"/>
<name>E4X7B0_OIKDI</name>
<dbReference type="GO" id="GO:0005737">
    <property type="term" value="C:cytoplasm"/>
    <property type="evidence" value="ECO:0007669"/>
    <property type="project" value="TreeGrafter"/>
</dbReference>
<dbReference type="PANTHER" id="PTHR12187:SF11">
    <property type="entry name" value="PHOSPHATIDYLINOSITOL-3,4-BISPHOSPHATE 4-PHOSPHATASE"/>
    <property type="match status" value="1"/>
</dbReference>
<dbReference type="GO" id="GO:0016316">
    <property type="term" value="F:phosphatidylinositol-3,4-bisphosphate 4-phosphatase activity"/>
    <property type="evidence" value="ECO:0007669"/>
    <property type="project" value="InterPro"/>
</dbReference>
<dbReference type="Proteomes" id="UP000001307">
    <property type="component" value="Unassembled WGS sequence"/>
</dbReference>
<dbReference type="PANTHER" id="PTHR12187">
    <property type="entry name" value="AGAP000124-PA"/>
    <property type="match status" value="1"/>
</dbReference>
<dbReference type="InParanoid" id="E4X7B0"/>
<dbReference type="OrthoDB" id="159395at2759"/>
<dbReference type="EMBL" id="FN653027">
    <property type="protein sequence ID" value="CBY08068.1"/>
    <property type="molecule type" value="Genomic_DNA"/>
</dbReference>
<evidence type="ECO:0000313" key="4">
    <source>
        <dbReference type="Proteomes" id="UP000001307"/>
    </source>
</evidence>
<evidence type="ECO:0000256" key="2">
    <source>
        <dbReference type="ARBA" id="ARBA00023098"/>
    </source>
</evidence>
<keyword evidence="2" id="KW-0443">Lipid metabolism</keyword>
<accession>E4X7B0</accession>
<sequence>MEDGGDEAQQRLNWLGEQTVNPLQKHFEVRKNNVSIASYSENMSELKCCPLIAVQYIQLCKVDDARFHSIFQDVNGDYDHFTKCALEVENRMNYYKTASEETAAFPLVYKRYFKRSKDREIKEQEFIGINVHIQKFTLQDRVWLTTSCGAAAAHTKGFRDNGLWHMMSVAKLDTEEEFGCKMFCLKYERHCKARTAIVNLKESWGDVTSGLQTMRSGNGCLEVFISQCQVLLHNVRQSIISEMDGVLIDEVKESAMKCVNHLKNASQAPDESVFLTEAKTNLFSTYSKCLEFLVFRAFSVIITDSDQKRLDNVCSQILTIATASVLTVVASRDIQELKELQKTGMILNFESLLSESGKETGMLADYAFGVHFFLEHVRFVLSSEIVEFRIEGDRQSPRVYIPVSPELLQSSKNIVFKCVPIMFNIGINERQELQDIRNKPSPLINAINSYSLNRLYHWIGKETNYLFSQLNYHSELHCEDPNVLLNGPFQQLVQEIGLFETLKKKKNVEIHRIAAEITRSLKGGRIVNCKSGKDRTGMAVTLEQARIIRNNVSIDDALYKHTLDEMRAHGVRRDNCKKNQDKYLYAFQKVQLLTFPNEYVPPKGSYGHAET</sequence>
<evidence type="ECO:0000313" key="3">
    <source>
        <dbReference type="EMBL" id="CBY08068.1"/>
    </source>
</evidence>
<proteinExistence type="predicted"/>
<gene>
    <name evidence="3" type="ORF">GSOID_T00003440001</name>
</gene>
<keyword evidence="4" id="KW-1185">Reference proteome</keyword>
<dbReference type="InterPro" id="IPR039034">
    <property type="entry name" value="INPP4"/>
</dbReference>
<organism evidence="3">
    <name type="scientific">Oikopleura dioica</name>
    <name type="common">Tunicate</name>
    <dbReference type="NCBI Taxonomy" id="34765"/>
    <lineage>
        <taxon>Eukaryota</taxon>
        <taxon>Metazoa</taxon>
        <taxon>Chordata</taxon>
        <taxon>Tunicata</taxon>
        <taxon>Appendicularia</taxon>
        <taxon>Copelata</taxon>
        <taxon>Oikopleuridae</taxon>
        <taxon>Oikopleura</taxon>
    </lineage>
</organism>